<feature type="transmembrane region" description="Helical" evidence="11">
    <location>
        <begin position="392"/>
        <end position="409"/>
    </location>
</feature>
<feature type="transmembrane region" description="Helical" evidence="11">
    <location>
        <begin position="340"/>
        <end position="364"/>
    </location>
</feature>
<feature type="domain" description="Amino acid transporter transmembrane" evidence="12">
    <location>
        <begin position="42"/>
        <end position="458"/>
    </location>
</feature>
<proteinExistence type="inferred from homology"/>
<organism evidence="13">
    <name type="scientific">Fagus sylvatica</name>
    <name type="common">Beechnut</name>
    <dbReference type="NCBI Taxonomy" id="28930"/>
    <lineage>
        <taxon>Eukaryota</taxon>
        <taxon>Viridiplantae</taxon>
        <taxon>Streptophyta</taxon>
        <taxon>Embryophyta</taxon>
        <taxon>Tracheophyta</taxon>
        <taxon>Spermatophyta</taxon>
        <taxon>Magnoliopsida</taxon>
        <taxon>eudicotyledons</taxon>
        <taxon>Gunneridae</taxon>
        <taxon>Pentapetalae</taxon>
        <taxon>rosids</taxon>
        <taxon>fabids</taxon>
        <taxon>Fagales</taxon>
        <taxon>Fagaceae</taxon>
        <taxon>Fagus</taxon>
    </lineage>
</organism>
<accession>A0A2N9IIR8</accession>
<feature type="transmembrane region" description="Helical" evidence="11">
    <location>
        <begin position="300"/>
        <end position="320"/>
    </location>
</feature>
<dbReference type="GO" id="GO:0015293">
    <property type="term" value="F:symporter activity"/>
    <property type="evidence" value="ECO:0007669"/>
    <property type="project" value="UniProtKB-KW"/>
</dbReference>
<evidence type="ECO:0000256" key="7">
    <source>
        <dbReference type="ARBA" id="ARBA00022989"/>
    </source>
</evidence>
<keyword evidence="8 11" id="KW-0472">Membrane</keyword>
<evidence type="ECO:0000256" key="1">
    <source>
        <dbReference type="ARBA" id="ARBA00004127"/>
    </source>
</evidence>
<evidence type="ECO:0000256" key="5">
    <source>
        <dbReference type="ARBA" id="ARBA00022847"/>
    </source>
</evidence>
<keyword evidence="3" id="KW-0813">Transport</keyword>
<evidence type="ECO:0000256" key="3">
    <source>
        <dbReference type="ARBA" id="ARBA00022448"/>
    </source>
</evidence>
<comment type="function">
    <text evidence="10">Carrier protein involved in proton-driven auxin influx. Mediates the formation of auxin gradient from developing leaves (site of auxin biosynthesis) to tips by contributing to the loading of auxin in vascular tissues and facilitating acropetal (base to tip) auxin transport within inner tissues of the root apex, and basipetal (tip to base) auxin transport within outer tissues of the root apex. May be involved in lateral roots and nodules formation.</text>
</comment>
<evidence type="ECO:0000313" key="13">
    <source>
        <dbReference type="EMBL" id="SPD23953.1"/>
    </source>
</evidence>
<dbReference type="Pfam" id="PF01490">
    <property type="entry name" value="Aa_trans"/>
    <property type="match status" value="1"/>
</dbReference>
<dbReference type="GO" id="GO:0012505">
    <property type="term" value="C:endomembrane system"/>
    <property type="evidence" value="ECO:0007669"/>
    <property type="project" value="UniProtKB-SubCell"/>
</dbReference>
<feature type="transmembrane region" description="Helical" evidence="11">
    <location>
        <begin position="191"/>
        <end position="208"/>
    </location>
</feature>
<feature type="transmembrane region" description="Helical" evidence="11">
    <location>
        <begin position="447"/>
        <end position="470"/>
    </location>
</feature>
<evidence type="ECO:0000256" key="9">
    <source>
        <dbReference type="ARBA" id="ARBA00023294"/>
    </source>
</evidence>
<keyword evidence="4 11" id="KW-0812">Transmembrane</keyword>
<dbReference type="InterPro" id="IPR013057">
    <property type="entry name" value="AA_transpt_TM"/>
</dbReference>
<keyword evidence="5" id="KW-0769">Symport</keyword>
<protein>
    <recommendedName>
        <fullName evidence="12">Amino acid transporter transmembrane domain-containing protein</fullName>
    </recommendedName>
</protein>
<evidence type="ECO:0000256" key="10">
    <source>
        <dbReference type="ARBA" id="ARBA00045588"/>
    </source>
</evidence>
<dbReference type="GO" id="GO:0009734">
    <property type="term" value="P:auxin-activated signaling pathway"/>
    <property type="evidence" value="ECO:0007669"/>
    <property type="project" value="UniProtKB-KW"/>
</dbReference>
<comment type="similarity">
    <text evidence="2">Belongs to the amino acid/polyamine transporter 2 family. Amino acid/auxin permease (AAAP) (TC 2.A.18.1) subfamily.</text>
</comment>
<evidence type="ECO:0000256" key="4">
    <source>
        <dbReference type="ARBA" id="ARBA00022692"/>
    </source>
</evidence>
<dbReference type="PANTHER" id="PTHR48017">
    <property type="entry name" value="OS05G0424000 PROTEIN-RELATED"/>
    <property type="match status" value="1"/>
</dbReference>
<feature type="transmembrane region" description="Helical" evidence="11">
    <location>
        <begin position="415"/>
        <end position="435"/>
    </location>
</feature>
<feature type="transmembrane region" description="Helical" evidence="11">
    <location>
        <begin position="220"/>
        <end position="240"/>
    </location>
</feature>
<keyword evidence="7 11" id="KW-1133">Transmembrane helix</keyword>
<comment type="subcellular location">
    <subcellularLocation>
        <location evidence="1">Endomembrane system</location>
        <topology evidence="1">Multi-pass membrane protein</topology>
    </subcellularLocation>
</comment>
<reference evidence="13" key="1">
    <citation type="submission" date="2018-02" db="EMBL/GenBank/DDBJ databases">
        <authorList>
            <person name="Cohen D.B."/>
            <person name="Kent A.D."/>
        </authorList>
    </citation>
    <scope>NUCLEOTIDE SEQUENCE</scope>
</reference>
<evidence type="ECO:0000259" key="12">
    <source>
        <dbReference type="Pfam" id="PF01490"/>
    </source>
</evidence>
<feature type="transmembrane region" description="Helical" evidence="11">
    <location>
        <begin position="260"/>
        <end position="279"/>
    </location>
</feature>
<keyword evidence="9" id="KW-0927">Auxin signaling pathway</keyword>
<evidence type="ECO:0000256" key="6">
    <source>
        <dbReference type="ARBA" id="ARBA00022970"/>
    </source>
</evidence>
<feature type="transmembrane region" description="Helical" evidence="11">
    <location>
        <begin position="66"/>
        <end position="91"/>
    </location>
</feature>
<evidence type="ECO:0000256" key="11">
    <source>
        <dbReference type="SAM" id="Phobius"/>
    </source>
</evidence>
<evidence type="ECO:0000256" key="8">
    <source>
        <dbReference type="ARBA" id="ARBA00023136"/>
    </source>
</evidence>
<gene>
    <name evidence="13" type="ORF">FSB_LOCUS51835</name>
</gene>
<evidence type="ECO:0000256" key="2">
    <source>
        <dbReference type="ARBA" id="ARBA00005590"/>
    </source>
</evidence>
<name>A0A2N9IIR8_FAGSY</name>
<dbReference type="AlphaFoldDB" id="A0A2N9IIR8"/>
<keyword evidence="6" id="KW-0029">Amino-acid transport</keyword>
<dbReference type="GO" id="GO:0006865">
    <property type="term" value="P:amino acid transport"/>
    <property type="evidence" value="ECO:0007669"/>
    <property type="project" value="UniProtKB-KW"/>
</dbReference>
<sequence length="504" mass="54560">MREMAALVPNPINESTVGKENGVLGHPQKELDAGAMFVLKSKGSWLHCGYHLTTSIVGPVLLSLPYALALLGWVGGVLCLTLAGLVTFYSYNLLSAVLDHHAQLGQRHLRFRDVASDVLGPGWGKYVVGPLQFGICYGAVVAGGLLGGQSLKVLQRPVFGSLTLRLRRTVGILSPQRFIYLLSNPNGTMKLYQFITIFGVVVLLLAQIPSFHSLRHINLVSLTLCLAYSACVTAGSIHIGHSKNAPTRDYSLNGSGENRVFGGVNAVSIIATTYACGIIPEIQATIAAPVKGKMFKGLCICYAVIATTFLSVTISGYWAFGNQAMGTVLSNFMGNGKPLLPNWFLLMTNVFTLMQISAITVVYLQPTNEVFEKLFADPKMDQFSSRNVVPRLISRSVLVIVAIFIAAMLPFFGDIMALFGAFGCIPLDFIFPMVVYNVTFKPSKRGLVFWGNTLIAVASSVLSAVVKHVWKTARNMYDFNIPSRCLPSTLGASRFCTPDCSSVP</sequence>
<dbReference type="EMBL" id="OIVN01005779">
    <property type="protein sequence ID" value="SPD23953.1"/>
    <property type="molecule type" value="Genomic_DNA"/>
</dbReference>